<evidence type="ECO:0000313" key="2">
    <source>
        <dbReference type="EMBL" id="KAJ1148519.1"/>
    </source>
</evidence>
<organism evidence="2 3">
    <name type="scientific">Pleurodeles waltl</name>
    <name type="common">Iberian ribbed newt</name>
    <dbReference type="NCBI Taxonomy" id="8319"/>
    <lineage>
        <taxon>Eukaryota</taxon>
        <taxon>Metazoa</taxon>
        <taxon>Chordata</taxon>
        <taxon>Craniata</taxon>
        <taxon>Vertebrata</taxon>
        <taxon>Euteleostomi</taxon>
        <taxon>Amphibia</taxon>
        <taxon>Batrachia</taxon>
        <taxon>Caudata</taxon>
        <taxon>Salamandroidea</taxon>
        <taxon>Salamandridae</taxon>
        <taxon>Pleurodelinae</taxon>
        <taxon>Pleurodeles</taxon>
    </lineage>
</organism>
<protein>
    <submittedName>
        <fullName evidence="2">Uncharacterized protein</fullName>
    </submittedName>
</protein>
<keyword evidence="3" id="KW-1185">Reference proteome</keyword>
<proteinExistence type="predicted"/>
<sequence>MREKPSRHVVRPALLGTEMKWRANTHARNGAHAQCWRRELTYGELQVTDQRLQGENGGAFLGGSTASSPRARQSPVARPGEYPDTSSALPPCSCISPAGVGQAA</sequence>
<dbReference type="Proteomes" id="UP001066276">
    <property type="component" value="Chromosome 5"/>
</dbReference>
<gene>
    <name evidence="2" type="ORF">NDU88_001349</name>
</gene>
<comment type="caution">
    <text evidence="2">The sequence shown here is derived from an EMBL/GenBank/DDBJ whole genome shotgun (WGS) entry which is preliminary data.</text>
</comment>
<evidence type="ECO:0000256" key="1">
    <source>
        <dbReference type="SAM" id="MobiDB-lite"/>
    </source>
</evidence>
<evidence type="ECO:0000313" key="3">
    <source>
        <dbReference type="Proteomes" id="UP001066276"/>
    </source>
</evidence>
<accession>A0AAV7RBC6</accession>
<dbReference type="AlphaFoldDB" id="A0AAV7RBC6"/>
<reference evidence="2" key="1">
    <citation type="journal article" date="2022" name="bioRxiv">
        <title>Sequencing and chromosome-scale assembly of the giantPleurodeles waltlgenome.</title>
        <authorList>
            <person name="Brown T."/>
            <person name="Elewa A."/>
            <person name="Iarovenko S."/>
            <person name="Subramanian E."/>
            <person name="Araus A.J."/>
            <person name="Petzold A."/>
            <person name="Susuki M."/>
            <person name="Suzuki K.-i.T."/>
            <person name="Hayashi T."/>
            <person name="Toyoda A."/>
            <person name="Oliveira C."/>
            <person name="Osipova E."/>
            <person name="Leigh N.D."/>
            <person name="Simon A."/>
            <person name="Yun M.H."/>
        </authorList>
    </citation>
    <scope>NUCLEOTIDE SEQUENCE</scope>
    <source>
        <strain evidence="2">20211129_DDA</strain>
        <tissue evidence="2">Liver</tissue>
    </source>
</reference>
<feature type="region of interest" description="Disordered" evidence="1">
    <location>
        <begin position="54"/>
        <end position="104"/>
    </location>
</feature>
<dbReference type="EMBL" id="JANPWB010000009">
    <property type="protein sequence ID" value="KAJ1148519.1"/>
    <property type="molecule type" value="Genomic_DNA"/>
</dbReference>
<name>A0AAV7RBC6_PLEWA</name>